<evidence type="ECO:0000313" key="3">
    <source>
        <dbReference type="Proteomes" id="UP001150217"/>
    </source>
</evidence>
<dbReference type="EMBL" id="JANVFT010000028">
    <property type="protein sequence ID" value="KAJ4496513.1"/>
    <property type="molecule type" value="Genomic_DNA"/>
</dbReference>
<feature type="region of interest" description="Disordered" evidence="1">
    <location>
        <begin position="1"/>
        <end position="27"/>
    </location>
</feature>
<accession>A0ABQ8VJF2</accession>
<feature type="region of interest" description="Disordered" evidence="1">
    <location>
        <begin position="83"/>
        <end position="140"/>
    </location>
</feature>
<reference evidence="2" key="1">
    <citation type="submission" date="2022-08" db="EMBL/GenBank/DDBJ databases">
        <title>A Global Phylogenomic Analysis of the Shiitake Genus Lentinula.</title>
        <authorList>
            <consortium name="DOE Joint Genome Institute"/>
            <person name="Sierra-Patev S."/>
            <person name="Min B."/>
            <person name="Naranjo-Ortiz M."/>
            <person name="Looney B."/>
            <person name="Konkel Z."/>
            <person name="Slot J.C."/>
            <person name="Sakamoto Y."/>
            <person name="Steenwyk J.L."/>
            <person name="Rokas A."/>
            <person name="Carro J."/>
            <person name="Camarero S."/>
            <person name="Ferreira P."/>
            <person name="Molpeceres G."/>
            <person name="Ruiz-Duenas F.J."/>
            <person name="Serrano A."/>
            <person name="Henrissat B."/>
            <person name="Drula E."/>
            <person name="Hughes K.W."/>
            <person name="Mata J.L."/>
            <person name="Ishikawa N.K."/>
            <person name="Vargas-Isla R."/>
            <person name="Ushijima S."/>
            <person name="Smith C.A."/>
            <person name="Ahrendt S."/>
            <person name="Andreopoulos W."/>
            <person name="He G."/>
            <person name="Labutti K."/>
            <person name="Lipzen A."/>
            <person name="Ng V."/>
            <person name="Riley R."/>
            <person name="Sandor L."/>
            <person name="Barry K."/>
            <person name="Martinez A.T."/>
            <person name="Xiao Y."/>
            <person name="Gibbons J.G."/>
            <person name="Terashima K."/>
            <person name="Grigoriev I.V."/>
            <person name="Hibbett D.S."/>
        </authorList>
    </citation>
    <scope>NUCLEOTIDE SEQUENCE</scope>
    <source>
        <strain evidence="2">RHP3577 ss4</strain>
    </source>
</reference>
<protein>
    <submittedName>
        <fullName evidence="2">Uncharacterized protein</fullName>
    </submittedName>
</protein>
<sequence length="140" mass="15102">MGPCNTKICSSIHPPTPTPGSKSSTLARNFSSASSFIPRGIEKHDDALLQILGPMNITNSNTALRHANSNKFTKTMHAHTVKDFEESTGISRKSAEVTSTFPVENQETDPQPTTISSKSDSVEISTESSDAYNAKLSHTH</sequence>
<gene>
    <name evidence="2" type="ORF">C8R41DRAFT_866291</name>
</gene>
<name>A0ABQ8VJF2_9AGAR</name>
<feature type="compositionally biased region" description="Polar residues" evidence="1">
    <location>
        <begin position="88"/>
        <end position="131"/>
    </location>
</feature>
<dbReference type="Proteomes" id="UP001150217">
    <property type="component" value="Unassembled WGS sequence"/>
</dbReference>
<comment type="caution">
    <text evidence="2">The sequence shown here is derived from an EMBL/GenBank/DDBJ whole genome shotgun (WGS) entry which is preliminary data.</text>
</comment>
<evidence type="ECO:0000313" key="2">
    <source>
        <dbReference type="EMBL" id="KAJ4496513.1"/>
    </source>
</evidence>
<organism evidence="2 3">
    <name type="scientific">Lentinula lateritia</name>
    <dbReference type="NCBI Taxonomy" id="40482"/>
    <lineage>
        <taxon>Eukaryota</taxon>
        <taxon>Fungi</taxon>
        <taxon>Dikarya</taxon>
        <taxon>Basidiomycota</taxon>
        <taxon>Agaricomycotina</taxon>
        <taxon>Agaricomycetes</taxon>
        <taxon>Agaricomycetidae</taxon>
        <taxon>Agaricales</taxon>
        <taxon>Marasmiineae</taxon>
        <taxon>Omphalotaceae</taxon>
        <taxon>Lentinula</taxon>
    </lineage>
</organism>
<keyword evidence="3" id="KW-1185">Reference proteome</keyword>
<proteinExistence type="predicted"/>
<evidence type="ECO:0000256" key="1">
    <source>
        <dbReference type="SAM" id="MobiDB-lite"/>
    </source>
</evidence>